<feature type="domain" description="F-box associated beta-propeller type 1" evidence="1">
    <location>
        <begin position="32"/>
        <end position="201"/>
    </location>
</feature>
<protein>
    <recommendedName>
        <fullName evidence="1">F-box associated beta-propeller type 1 domain-containing protein</fullName>
    </recommendedName>
</protein>
<dbReference type="NCBIfam" id="TIGR01640">
    <property type="entry name" value="F_box_assoc_1"/>
    <property type="match status" value="1"/>
</dbReference>
<organism evidence="2 3">
    <name type="scientific">Centaurea solstitialis</name>
    <name type="common">yellow star-thistle</name>
    <dbReference type="NCBI Taxonomy" id="347529"/>
    <lineage>
        <taxon>Eukaryota</taxon>
        <taxon>Viridiplantae</taxon>
        <taxon>Streptophyta</taxon>
        <taxon>Embryophyta</taxon>
        <taxon>Tracheophyta</taxon>
        <taxon>Spermatophyta</taxon>
        <taxon>Magnoliopsida</taxon>
        <taxon>eudicotyledons</taxon>
        <taxon>Gunneridae</taxon>
        <taxon>Pentapetalae</taxon>
        <taxon>asterids</taxon>
        <taxon>campanulids</taxon>
        <taxon>Asterales</taxon>
        <taxon>Asteraceae</taxon>
        <taxon>Carduoideae</taxon>
        <taxon>Cardueae</taxon>
        <taxon>Centaureinae</taxon>
        <taxon>Centaurea</taxon>
    </lineage>
</organism>
<keyword evidence="3" id="KW-1185">Reference proteome</keyword>
<gene>
    <name evidence="2" type="ORF">OSB04_013207</name>
</gene>
<dbReference type="Proteomes" id="UP001172457">
    <property type="component" value="Chromosome 3"/>
</dbReference>
<proteinExistence type="predicted"/>
<dbReference type="InterPro" id="IPR050796">
    <property type="entry name" value="SCF_F-box_component"/>
</dbReference>
<dbReference type="PANTHER" id="PTHR31672">
    <property type="entry name" value="BNACNNG10540D PROTEIN"/>
    <property type="match status" value="1"/>
</dbReference>
<evidence type="ECO:0000313" key="2">
    <source>
        <dbReference type="EMBL" id="KAJ9558593.1"/>
    </source>
</evidence>
<dbReference type="InterPro" id="IPR017451">
    <property type="entry name" value="F-box-assoc_interact_dom"/>
</dbReference>
<dbReference type="PANTHER" id="PTHR31672:SF13">
    <property type="entry name" value="F-BOX PROTEIN CPR30-LIKE"/>
    <property type="match status" value="1"/>
</dbReference>
<dbReference type="Pfam" id="PF07734">
    <property type="entry name" value="FBA_1"/>
    <property type="match status" value="1"/>
</dbReference>
<sequence length="234" mass="26285">MGRNAARRAGSSTMAASTESVSNIATSLEAIATNVQVYVLKTGNWRKVLFPDNLLCYSTYPNWSQVFFNGFVHWIASDRTSGHNSIMTFDTSTELFGDILLPDELLKVLPRTVMISVVGESLAVTYYIRRIIRAGVVSSTHKTWVMKEYKNPASWTLIYNMHHPDVDMGIPLQMRNKGDIIMESRDGNMIVYNNSEYASCICPGYESGSRSRSRTTYVEKYQESLALLDVGHSV</sequence>
<dbReference type="InterPro" id="IPR006527">
    <property type="entry name" value="F-box-assoc_dom_typ1"/>
</dbReference>
<accession>A0AA38TXJ2</accession>
<dbReference type="EMBL" id="JARYMX010000003">
    <property type="protein sequence ID" value="KAJ9558593.1"/>
    <property type="molecule type" value="Genomic_DNA"/>
</dbReference>
<dbReference type="AlphaFoldDB" id="A0AA38TXJ2"/>
<evidence type="ECO:0000313" key="3">
    <source>
        <dbReference type="Proteomes" id="UP001172457"/>
    </source>
</evidence>
<name>A0AA38TXJ2_9ASTR</name>
<evidence type="ECO:0000259" key="1">
    <source>
        <dbReference type="Pfam" id="PF07734"/>
    </source>
</evidence>
<reference evidence="2" key="1">
    <citation type="submission" date="2023-03" db="EMBL/GenBank/DDBJ databases">
        <title>Chromosome-scale reference genome and RAD-based genetic map of yellow starthistle (Centaurea solstitialis) reveal putative structural variation and QTLs associated with invader traits.</title>
        <authorList>
            <person name="Reatini B."/>
            <person name="Cang F.A."/>
            <person name="Jiang Q."/>
            <person name="Mckibben M.T.W."/>
            <person name="Barker M.S."/>
            <person name="Rieseberg L.H."/>
            <person name="Dlugosch K.M."/>
        </authorList>
    </citation>
    <scope>NUCLEOTIDE SEQUENCE</scope>
    <source>
        <strain evidence="2">CAN-66</strain>
        <tissue evidence="2">Leaf</tissue>
    </source>
</reference>
<comment type="caution">
    <text evidence="2">The sequence shown here is derived from an EMBL/GenBank/DDBJ whole genome shotgun (WGS) entry which is preliminary data.</text>
</comment>